<organism evidence="1 2">
    <name type="scientific">Yersinia rochesterensis</name>
    <dbReference type="NCBI Taxonomy" id="1604335"/>
    <lineage>
        <taxon>Bacteria</taxon>
        <taxon>Pseudomonadati</taxon>
        <taxon>Pseudomonadota</taxon>
        <taxon>Gammaproteobacteria</taxon>
        <taxon>Enterobacterales</taxon>
        <taxon>Yersiniaceae</taxon>
        <taxon>Yersinia</taxon>
    </lineage>
</organism>
<evidence type="ECO:0000313" key="1">
    <source>
        <dbReference type="EMBL" id="AYD42960.1"/>
    </source>
</evidence>
<sequence>MHLLFILSAEFLGKMPIKMLMRDQAVVFRKSSNRCLLHKNSPVDYFYCGQTSIWLEGER</sequence>
<protein>
    <submittedName>
        <fullName evidence="1">Uncharacterized protein</fullName>
    </submittedName>
</protein>
<evidence type="ECO:0000313" key="2">
    <source>
        <dbReference type="Proteomes" id="UP000265864"/>
    </source>
</evidence>
<accession>A0A8D4SPE5</accession>
<gene>
    <name evidence="1" type="ORF">DXZ79_03935</name>
</gene>
<dbReference type="EMBL" id="CP032482">
    <property type="protein sequence ID" value="AYD42960.1"/>
    <property type="molecule type" value="Genomic_DNA"/>
</dbReference>
<dbReference type="AlphaFoldDB" id="A0A8D4SPE5"/>
<dbReference type="Proteomes" id="UP000265864">
    <property type="component" value="Chromosome"/>
</dbReference>
<reference evidence="1 2" key="1">
    <citation type="submission" date="2018-09" db="EMBL/GenBank/DDBJ databases">
        <title>Yersinia kristensenii subsp. rochesterensis subsp. nov., Isolated from Human Feces.</title>
        <authorList>
            <person name="Cunningham S.A."/>
            <person name="Jeraldo P."/>
            <person name="Patel R."/>
        </authorList>
    </citation>
    <scope>NUCLEOTIDE SEQUENCE [LARGE SCALE GENOMIC DNA]</scope>
    <source>
        <strain evidence="1 2">ATCC BAA-2637</strain>
    </source>
</reference>
<proteinExistence type="predicted"/>
<name>A0A8D4SPE5_9GAMM</name>